<dbReference type="InterPro" id="IPR015421">
    <property type="entry name" value="PyrdxlP-dep_Trfase_major"/>
</dbReference>
<dbReference type="InterPro" id="IPR015424">
    <property type="entry name" value="PyrdxlP-dep_Trfase"/>
</dbReference>
<protein>
    <submittedName>
        <fullName evidence="9">PLP-dependent aminotransferase family protein</fullName>
    </submittedName>
</protein>
<dbReference type="Pfam" id="PF00392">
    <property type="entry name" value="GntR"/>
    <property type="match status" value="1"/>
</dbReference>
<sequence>MDTKYEEIIKEIQRRIAEGRLRPGGKLPSIRAFSKEFSCSINTVVRAYSELEKEHKVYSVPKSGYFLLENRPAEMTKNNDVIDFLTAGPDIHNMPYRDFQHCINQAIEYYKEDMFQYSDPMGLPTLRIQLSKQLQNLQVFAPPDRIGVVSGSQQALDLLVSLPFPNGKTEICVDQPTHFSFIDSLTTREINAIGIEMTRDGIDLKYLEKIFRDKPIKFFYTVSRFQNPTGYSYSNKEKKKIVELAQKYDVFIVEDDYMGDLDSKKKADPMFCFDPSGRIIYTKSFSKVLLPGLRLGLVVLPSELVRSFTKVKFAADVHTPVLTQGALEIYLQSGMYNAHIERLRKKYNEKARTLKQAFLDYLPSEVTFSGAESGFYSTIILPPHVKAEYLVNNLKKKNILVQNATEMFLPQYRKENIIRLSISQIEECKIRIGIKRIAEEICLLLKVVS</sequence>
<dbReference type="GO" id="GO:0003700">
    <property type="term" value="F:DNA-binding transcription factor activity"/>
    <property type="evidence" value="ECO:0007669"/>
    <property type="project" value="InterPro"/>
</dbReference>
<evidence type="ECO:0000313" key="10">
    <source>
        <dbReference type="Proteomes" id="UP000317316"/>
    </source>
</evidence>
<dbReference type="InterPro" id="IPR004839">
    <property type="entry name" value="Aminotransferase_I/II_large"/>
</dbReference>
<keyword evidence="6" id="KW-0238">DNA-binding</keyword>
<evidence type="ECO:0000256" key="5">
    <source>
        <dbReference type="ARBA" id="ARBA00023015"/>
    </source>
</evidence>
<comment type="cofactor">
    <cofactor evidence="1">
        <name>pyridoxal 5'-phosphate</name>
        <dbReference type="ChEBI" id="CHEBI:597326"/>
    </cofactor>
</comment>
<dbReference type="GO" id="GO:0008483">
    <property type="term" value="F:transaminase activity"/>
    <property type="evidence" value="ECO:0007669"/>
    <property type="project" value="UniProtKB-KW"/>
</dbReference>
<evidence type="ECO:0000256" key="3">
    <source>
        <dbReference type="ARBA" id="ARBA00022576"/>
    </source>
</evidence>
<dbReference type="SUPFAM" id="SSF53383">
    <property type="entry name" value="PLP-dependent transferases"/>
    <property type="match status" value="1"/>
</dbReference>
<evidence type="ECO:0000256" key="2">
    <source>
        <dbReference type="ARBA" id="ARBA00005384"/>
    </source>
</evidence>
<accession>A0A544SSR4</accession>
<name>A0A544SSR4_9BACI</name>
<dbReference type="GO" id="GO:0003677">
    <property type="term" value="F:DNA binding"/>
    <property type="evidence" value="ECO:0007669"/>
    <property type="project" value="UniProtKB-KW"/>
</dbReference>
<dbReference type="PANTHER" id="PTHR46577:SF1">
    <property type="entry name" value="HTH-TYPE TRANSCRIPTIONAL REGULATORY PROTEIN GABR"/>
    <property type="match status" value="1"/>
</dbReference>
<dbReference type="Pfam" id="PF00155">
    <property type="entry name" value="Aminotran_1_2"/>
    <property type="match status" value="1"/>
</dbReference>
<dbReference type="GO" id="GO:0030170">
    <property type="term" value="F:pyridoxal phosphate binding"/>
    <property type="evidence" value="ECO:0007669"/>
    <property type="project" value="InterPro"/>
</dbReference>
<dbReference type="Gene3D" id="3.40.640.10">
    <property type="entry name" value="Type I PLP-dependent aspartate aminotransferase-like (Major domain)"/>
    <property type="match status" value="1"/>
</dbReference>
<comment type="similarity">
    <text evidence="2">In the C-terminal section; belongs to the class-I pyridoxal-phosphate-dependent aminotransferase family.</text>
</comment>
<dbReference type="PANTHER" id="PTHR46577">
    <property type="entry name" value="HTH-TYPE TRANSCRIPTIONAL REGULATORY PROTEIN GABR"/>
    <property type="match status" value="1"/>
</dbReference>
<evidence type="ECO:0000313" key="9">
    <source>
        <dbReference type="EMBL" id="TQR08145.1"/>
    </source>
</evidence>
<dbReference type="InterPro" id="IPR015422">
    <property type="entry name" value="PyrdxlP-dep_Trfase_small"/>
</dbReference>
<dbReference type="InterPro" id="IPR051446">
    <property type="entry name" value="HTH_trans_reg/aminotransferase"/>
</dbReference>
<dbReference type="InterPro" id="IPR036390">
    <property type="entry name" value="WH_DNA-bd_sf"/>
</dbReference>
<dbReference type="CDD" id="cd07377">
    <property type="entry name" value="WHTH_GntR"/>
    <property type="match status" value="1"/>
</dbReference>
<dbReference type="PROSITE" id="PS50949">
    <property type="entry name" value="HTH_GNTR"/>
    <property type="match status" value="1"/>
</dbReference>
<keyword evidence="10" id="KW-1185">Reference proteome</keyword>
<dbReference type="EMBL" id="VDGH01000018">
    <property type="protein sequence ID" value="TQR08145.1"/>
    <property type="molecule type" value="Genomic_DNA"/>
</dbReference>
<dbReference type="Gene3D" id="3.90.1150.10">
    <property type="entry name" value="Aspartate Aminotransferase, domain 1"/>
    <property type="match status" value="1"/>
</dbReference>
<evidence type="ECO:0000256" key="4">
    <source>
        <dbReference type="ARBA" id="ARBA00022898"/>
    </source>
</evidence>
<evidence type="ECO:0000256" key="7">
    <source>
        <dbReference type="ARBA" id="ARBA00023163"/>
    </source>
</evidence>
<dbReference type="SUPFAM" id="SSF46785">
    <property type="entry name" value="Winged helix' DNA-binding domain"/>
    <property type="match status" value="1"/>
</dbReference>
<reference evidence="9 10" key="1">
    <citation type="submission" date="2019-05" db="EMBL/GenBank/DDBJ databases">
        <title>Psychrobacillus vulpis sp. nov., a new species isolated from feces of a red fox that inhabits in The Tablas de Daimiel Natural Park, Albacete, Spain.</title>
        <authorList>
            <person name="Rodriguez M."/>
            <person name="Reina J.C."/>
            <person name="Bejar V."/>
            <person name="Llamas I."/>
        </authorList>
    </citation>
    <scope>NUCLEOTIDE SEQUENCE [LARGE SCALE GENOMIC DNA]</scope>
    <source>
        <strain evidence="9 10">NEAU-3TGS17</strain>
    </source>
</reference>
<dbReference type="AlphaFoldDB" id="A0A544SSR4"/>
<feature type="domain" description="HTH gntR-type" evidence="8">
    <location>
        <begin position="2"/>
        <end position="70"/>
    </location>
</feature>
<dbReference type="SMART" id="SM00345">
    <property type="entry name" value="HTH_GNTR"/>
    <property type="match status" value="1"/>
</dbReference>
<evidence type="ECO:0000256" key="1">
    <source>
        <dbReference type="ARBA" id="ARBA00001933"/>
    </source>
</evidence>
<comment type="caution">
    <text evidence="9">The sequence shown here is derived from an EMBL/GenBank/DDBJ whole genome shotgun (WGS) entry which is preliminary data.</text>
</comment>
<dbReference type="Proteomes" id="UP000317316">
    <property type="component" value="Unassembled WGS sequence"/>
</dbReference>
<dbReference type="Gene3D" id="1.10.10.10">
    <property type="entry name" value="Winged helix-like DNA-binding domain superfamily/Winged helix DNA-binding domain"/>
    <property type="match status" value="1"/>
</dbReference>
<keyword evidence="7" id="KW-0804">Transcription</keyword>
<dbReference type="InterPro" id="IPR000524">
    <property type="entry name" value="Tscrpt_reg_HTH_GntR"/>
</dbReference>
<keyword evidence="5" id="KW-0805">Transcription regulation</keyword>
<dbReference type="RefSeq" id="WP_142540958.1">
    <property type="nucleotide sequence ID" value="NZ_BMIE01000014.1"/>
</dbReference>
<keyword evidence="4" id="KW-0663">Pyridoxal phosphate</keyword>
<organism evidence="9 10">
    <name type="scientific">Psychrobacillus lasiicapitis</name>
    <dbReference type="NCBI Taxonomy" id="1636719"/>
    <lineage>
        <taxon>Bacteria</taxon>
        <taxon>Bacillati</taxon>
        <taxon>Bacillota</taxon>
        <taxon>Bacilli</taxon>
        <taxon>Bacillales</taxon>
        <taxon>Bacillaceae</taxon>
        <taxon>Psychrobacillus</taxon>
    </lineage>
</organism>
<keyword evidence="9" id="KW-0808">Transferase</keyword>
<evidence type="ECO:0000259" key="8">
    <source>
        <dbReference type="PROSITE" id="PS50949"/>
    </source>
</evidence>
<proteinExistence type="inferred from homology"/>
<dbReference type="CDD" id="cd00609">
    <property type="entry name" value="AAT_like"/>
    <property type="match status" value="1"/>
</dbReference>
<evidence type="ECO:0000256" key="6">
    <source>
        <dbReference type="ARBA" id="ARBA00023125"/>
    </source>
</evidence>
<dbReference type="OrthoDB" id="9802601at2"/>
<dbReference type="InterPro" id="IPR036388">
    <property type="entry name" value="WH-like_DNA-bd_sf"/>
</dbReference>
<keyword evidence="3 9" id="KW-0032">Aminotransferase</keyword>
<gene>
    <name evidence="9" type="ORF">FG382_21805</name>
</gene>